<reference evidence="11 12" key="1">
    <citation type="submission" date="2019-04" db="EMBL/GenBank/DDBJ databases">
        <title>Isachenkonia alkalipeptolytica gen. nov. sp. nov. a new anaerobic, alkiliphilic organothrophic bacterium capable to reduce synthesized ferrihydrite isolated from a soda lake.</title>
        <authorList>
            <person name="Toshchakov S.V."/>
            <person name="Zavarzina D.G."/>
            <person name="Zhilina T.N."/>
            <person name="Kostrikina N.A."/>
            <person name="Kublanov I.V."/>
        </authorList>
    </citation>
    <scope>NUCLEOTIDE SEQUENCE [LARGE SCALE GENOMIC DNA]</scope>
    <source>
        <strain evidence="11 12">Z-1701</strain>
    </source>
</reference>
<feature type="transmembrane region" description="Helical" evidence="7">
    <location>
        <begin position="20"/>
        <end position="38"/>
    </location>
</feature>
<comment type="similarity">
    <text evidence="2">Belongs to the MscS (TC 1.A.23) family.</text>
</comment>
<feature type="domain" description="Mechanosensitive ion channel transmembrane helices 2/3" evidence="10">
    <location>
        <begin position="147"/>
        <end position="185"/>
    </location>
</feature>
<evidence type="ECO:0000259" key="8">
    <source>
        <dbReference type="Pfam" id="PF00924"/>
    </source>
</evidence>
<dbReference type="RefSeq" id="WP_160722833.1">
    <property type="nucleotide sequence ID" value="NZ_SUMG01000021.1"/>
</dbReference>
<keyword evidence="12" id="KW-1185">Reference proteome</keyword>
<keyword evidence="6 7" id="KW-0472">Membrane</keyword>
<dbReference type="Gene3D" id="3.30.70.100">
    <property type="match status" value="1"/>
</dbReference>
<dbReference type="SUPFAM" id="SSF82861">
    <property type="entry name" value="Mechanosensitive channel protein MscS (YggB), transmembrane region"/>
    <property type="match status" value="1"/>
</dbReference>
<dbReference type="GO" id="GO:0005886">
    <property type="term" value="C:plasma membrane"/>
    <property type="evidence" value="ECO:0007669"/>
    <property type="project" value="UniProtKB-SubCell"/>
</dbReference>
<protein>
    <submittedName>
        <fullName evidence="11">Mechanosensitive ion channel</fullName>
    </submittedName>
</protein>
<keyword evidence="5 7" id="KW-1133">Transmembrane helix</keyword>
<dbReference type="Pfam" id="PF21082">
    <property type="entry name" value="MS_channel_3rd"/>
    <property type="match status" value="1"/>
</dbReference>
<evidence type="ECO:0000313" key="11">
    <source>
        <dbReference type="EMBL" id="NBG89302.1"/>
    </source>
</evidence>
<keyword evidence="4 7" id="KW-0812">Transmembrane</keyword>
<evidence type="ECO:0000259" key="10">
    <source>
        <dbReference type="Pfam" id="PF21088"/>
    </source>
</evidence>
<evidence type="ECO:0000259" key="9">
    <source>
        <dbReference type="Pfam" id="PF21082"/>
    </source>
</evidence>
<dbReference type="InterPro" id="IPR049278">
    <property type="entry name" value="MS_channel_C"/>
</dbReference>
<dbReference type="Pfam" id="PF00924">
    <property type="entry name" value="MS_channel_2nd"/>
    <property type="match status" value="1"/>
</dbReference>
<dbReference type="InterPro" id="IPR052702">
    <property type="entry name" value="MscS-like_channel"/>
</dbReference>
<gene>
    <name evidence="11" type="ORF">ISALK_12455</name>
</gene>
<dbReference type="SUPFAM" id="SSF82689">
    <property type="entry name" value="Mechanosensitive channel protein MscS (YggB), C-terminal domain"/>
    <property type="match status" value="1"/>
</dbReference>
<dbReference type="InterPro" id="IPR011066">
    <property type="entry name" value="MscS_channel_C_sf"/>
</dbReference>
<dbReference type="AlphaFoldDB" id="A0AA43XMI8"/>
<dbReference type="GO" id="GO:0055085">
    <property type="term" value="P:transmembrane transport"/>
    <property type="evidence" value="ECO:0007669"/>
    <property type="project" value="InterPro"/>
</dbReference>
<sequence length="385" mass="43830">MSLFMSSPIGDPIAIEDTLSFMWDFVVVLGSVTAIYLIKWLLIKLIGKIFYQKKEIIGIFNTLLNAVVFLAIIIIIPIYFGESAWLFSQVFEVGGSGISLFLILMALFIIIFAYRFSMVFKRYILRSIYEKYQLEKGTRFTLNSVVHYLIMFLAVFISLSTLGINLSTLTVFASIVGVGIGFGMQNIASNFISGLIILFERPIKVGDRVLIEEIIGDVVQIKMRATIVKTLDNEHIIIPNSFFLEEKVMNRSAEDLRLRLRVNFGVSYNSDVFHVRDVALKVAEDITREFSDILIDPEPAVGFLDYGDSSLDFVLLIWIENPKNEMKIKSAIRFMLFKAFQEEKIEIPFPQRDLHIRSIDAKAEEVIQELISKADVNGESKNTIK</sequence>
<evidence type="ECO:0000256" key="1">
    <source>
        <dbReference type="ARBA" id="ARBA00004651"/>
    </source>
</evidence>
<evidence type="ECO:0000256" key="7">
    <source>
        <dbReference type="SAM" id="Phobius"/>
    </source>
</evidence>
<dbReference type="PANTHER" id="PTHR30347:SF1">
    <property type="entry name" value="MECHANOSENSITIVE CHANNEL MSCK"/>
    <property type="match status" value="1"/>
</dbReference>
<feature type="transmembrane region" description="Helical" evidence="7">
    <location>
        <begin position="171"/>
        <end position="199"/>
    </location>
</feature>
<dbReference type="InterPro" id="IPR049142">
    <property type="entry name" value="MS_channel_1st"/>
</dbReference>
<feature type="transmembrane region" description="Helical" evidence="7">
    <location>
        <begin position="59"/>
        <end position="80"/>
    </location>
</feature>
<proteinExistence type="inferred from homology"/>
<dbReference type="Pfam" id="PF21088">
    <property type="entry name" value="MS_channel_1st"/>
    <property type="match status" value="1"/>
</dbReference>
<dbReference type="InterPro" id="IPR010920">
    <property type="entry name" value="LSM_dom_sf"/>
</dbReference>
<dbReference type="InterPro" id="IPR006685">
    <property type="entry name" value="MscS_channel_2nd"/>
</dbReference>
<evidence type="ECO:0000313" key="12">
    <source>
        <dbReference type="Proteomes" id="UP000449710"/>
    </source>
</evidence>
<dbReference type="Gene3D" id="1.10.287.1260">
    <property type="match status" value="1"/>
</dbReference>
<organism evidence="11 12">
    <name type="scientific">Isachenkonia alkalipeptolytica</name>
    <dbReference type="NCBI Taxonomy" id="2565777"/>
    <lineage>
        <taxon>Bacteria</taxon>
        <taxon>Bacillati</taxon>
        <taxon>Bacillota</taxon>
        <taxon>Clostridia</taxon>
        <taxon>Eubacteriales</taxon>
        <taxon>Clostridiaceae</taxon>
        <taxon>Isachenkonia</taxon>
    </lineage>
</organism>
<evidence type="ECO:0000256" key="5">
    <source>
        <dbReference type="ARBA" id="ARBA00022989"/>
    </source>
</evidence>
<feature type="transmembrane region" description="Helical" evidence="7">
    <location>
        <begin position="100"/>
        <end position="120"/>
    </location>
</feature>
<dbReference type="InterPro" id="IPR011014">
    <property type="entry name" value="MscS_channel_TM-2"/>
</dbReference>
<dbReference type="EMBL" id="SUMG01000021">
    <property type="protein sequence ID" value="NBG89302.1"/>
    <property type="molecule type" value="Genomic_DNA"/>
</dbReference>
<name>A0AA43XMI8_9CLOT</name>
<dbReference type="PANTHER" id="PTHR30347">
    <property type="entry name" value="POTASSIUM CHANNEL RELATED"/>
    <property type="match status" value="1"/>
</dbReference>
<dbReference type="Gene3D" id="2.30.30.60">
    <property type="match status" value="1"/>
</dbReference>
<evidence type="ECO:0000256" key="3">
    <source>
        <dbReference type="ARBA" id="ARBA00022475"/>
    </source>
</evidence>
<evidence type="ECO:0000256" key="6">
    <source>
        <dbReference type="ARBA" id="ARBA00023136"/>
    </source>
</evidence>
<keyword evidence="3" id="KW-1003">Cell membrane</keyword>
<feature type="domain" description="Mechanosensitive ion channel MscS C-terminal" evidence="9">
    <location>
        <begin position="261"/>
        <end position="347"/>
    </location>
</feature>
<accession>A0AA43XMI8</accession>
<dbReference type="SUPFAM" id="SSF50182">
    <property type="entry name" value="Sm-like ribonucleoproteins"/>
    <property type="match status" value="1"/>
</dbReference>
<comment type="subcellular location">
    <subcellularLocation>
        <location evidence="1">Cell membrane</location>
        <topology evidence="1">Multi-pass membrane protein</topology>
    </subcellularLocation>
</comment>
<feature type="transmembrane region" description="Helical" evidence="7">
    <location>
        <begin position="140"/>
        <end position="159"/>
    </location>
</feature>
<comment type="caution">
    <text evidence="11">The sequence shown here is derived from an EMBL/GenBank/DDBJ whole genome shotgun (WGS) entry which is preliminary data.</text>
</comment>
<dbReference type="Proteomes" id="UP000449710">
    <property type="component" value="Unassembled WGS sequence"/>
</dbReference>
<evidence type="ECO:0000256" key="2">
    <source>
        <dbReference type="ARBA" id="ARBA00008017"/>
    </source>
</evidence>
<dbReference type="InterPro" id="IPR023408">
    <property type="entry name" value="MscS_beta-dom_sf"/>
</dbReference>
<evidence type="ECO:0000256" key="4">
    <source>
        <dbReference type="ARBA" id="ARBA00022692"/>
    </source>
</evidence>
<feature type="domain" description="Mechanosensitive ion channel MscS" evidence="8">
    <location>
        <begin position="186"/>
        <end position="252"/>
    </location>
</feature>